<dbReference type="Pfam" id="PF00144">
    <property type="entry name" value="Beta-lactamase"/>
    <property type="match status" value="1"/>
</dbReference>
<dbReference type="PANTHER" id="PTHR46825:SF9">
    <property type="entry name" value="BETA-LACTAMASE-RELATED DOMAIN-CONTAINING PROTEIN"/>
    <property type="match status" value="1"/>
</dbReference>
<protein>
    <submittedName>
        <fullName evidence="2">Serine hydrolase</fullName>
    </submittedName>
</protein>
<organism evidence="2 3">
    <name type="scientific">Teichococcus rhizosphaerae</name>
    <dbReference type="NCBI Taxonomy" id="1335062"/>
    <lineage>
        <taxon>Bacteria</taxon>
        <taxon>Pseudomonadati</taxon>
        <taxon>Pseudomonadota</taxon>
        <taxon>Alphaproteobacteria</taxon>
        <taxon>Acetobacterales</taxon>
        <taxon>Roseomonadaceae</taxon>
        <taxon>Roseomonas</taxon>
    </lineage>
</organism>
<reference evidence="2 3" key="1">
    <citation type="submission" date="2017-10" db="EMBL/GenBank/DDBJ databases">
        <authorList>
            <person name="Banno H."/>
            <person name="Chua N.-H."/>
        </authorList>
    </citation>
    <scope>NUCLEOTIDE SEQUENCE [LARGE SCALE GENOMIC DNA]</scope>
    <source>
        <strain evidence="2 3">YW11</strain>
    </source>
</reference>
<evidence type="ECO:0000259" key="1">
    <source>
        <dbReference type="Pfam" id="PF00144"/>
    </source>
</evidence>
<proteinExistence type="predicted"/>
<comment type="caution">
    <text evidence="2">The sequence shown here is derived from an EMBL/GenBank/DDBJ whole genome shotgun (WGS) entry which is preliminary data.</text>
</comment>
<evidence type="ECO:0000313" key="3">
    <source>
        <dbReference type="Proteomes" id="UP000223527"/>
    </source>
</evidence>
<dbReference type="InterPro" id="IPR050491">
    <property type="entry name" value="AmpC-like"/>
</dbReference>
<feature type="domain" description="Beta-lactamase-related" evidence="1">
    <location>
        <begin position="15"/>
        <end position="322"/>
    </location>
</feature>
<dbReference type="EMBL" id="PDNU01000057">
    <property type="protein sequence ID" value="PHK93233.1"/>
    <property type="molecule type" value="Genomic_DNA"/>
</dbReference>
<evidence type="ECO:0000313" key="2">
    <source>
        <dbReference type="EMBL" id="PHK93233.1"/>
    </source>
</evidence>
<gene>
    <name evidence="2" type="ORF">CR162_19710</name>
</gene>
<dbReference type="GO" id="GO:0016787">
    <property type="term" value="F:hydrolase activity"/>
    <property type="evidence" value="ECO:0007669"/>
    <property type="project" value="UniProtKB-KW"/>
</dbReference>
<dbReference type="InterPro" id="IPR001466">
    <property type="entry name" value="Beta-lactam-related"/>
</dbReference>
<dbReference type="OrthoDB" id="119951at2"/>
<dbReference type="PANTHER" id="PTHR46825">
    <property type="entry name" value="D-ALANYL-D-ALANINE-CARBOXYPEPTIDASE/ENDOPEPTIDASE AMPH"/>
    <property type="match status" value="1"/>
</dbReference>
<dbReference type="InterPro" id="IPR012338">
    <property type="entry name" value="Beta-lactam/transpept-like"/>
</dbReference>
<accession>A0A2C7A6J4</accession>
<keyword evidence="2" id="KW-0378">Hydrolase</keyword>
<name>A0A2C7A6J4_9PROT</name>
<dbReference type="Proteomes" id="UP000223527">
    <property type="component" value="Unassembled WGS sequence"/>
</dbReference>
<sequence length="511" mass="53844">MPDWTRATAEAAALAGAWSEARGPGGAVALFDTGGIRHAVAGGFASLEHALPFTPDTTNRLASISKHFLAATLLLEEIPLEAPLGTLLAELPPAIGAVPLARALDMTGGLPDMMEALWQQGVPYTASLTATEVMAVLRRLPGVNAPPGEEMAYSNTGWRLGQSVLPAQRGVSYAEALRRRLLEPLGLPFFFPEDEAEPVPGLATGYWRDGSVWRRGRYGMHFSASGGMAGSTAALARWASALLAGRGPLEGMLARLAAPRHFADGTKSAYRLGLVRTRLGAVEVVAHGGSLPGYRNHLLMAPDLGCGVVLLTNREEDALLPALRILAALVEEAVPPPATPVAPGLFAAAEGPFWAELTAGAISVMGGHEALVAGCAPEEARSLPAYLDIRLRAEGEDVLAGRIGGVARRLHRVPPGLQLDPALVGEWREASFGARLSIRADGTARFPWAGGLGRETVLTPLPGGRALASLTHGPWTHRPCLWRQPDGSLRLASHRSRVLHFRPCNDTGTAA</sequence>
<dbReference type="Gene3D" id="3.40.710.10">
    <property type="entry name" value="DD-peptidase/beta-lactamase superfamily"/>
    <property type="match status" value="1"/>
</dbReference>
<dbReference type="AlphaFoldDB" id="A0A2C7A6J4"/>
<dbReference type="RefSeq" id="WP_099097227.1">
    <property type="nucleotide sequence ID" value="NZ_PDNU01000057.1"/>
</dbReference>
<keyword evidence="3" id="KW-1185">Reference proteome</keyword>
<dbReference type="SUPFAM" id="SSF56601">
    <property type="entry name" value="beta-lactamase/transpeptidase-like"/>
    <property type="match status" value="1"/>
</dbReference>